<dbReference type="InterPro" id="IPR029068">
    <property type="entry name" value="Glyas_Bleomycin-R_OHBP_Dase"/>
</dbReference>
<evidence type="ECO:0000313" key="4">
    <source>
        <dbReference type="Proteomes" id="UP001306119"/>
    </source>
</evidence>
<accession>A0ABU6L1U0</accession>
<dbReference type="Proteomes" id="UP001306119">
    <property type="component" value="Unassembled WGS sequence"/>
</dbReference>
<dbReference type="SUPFAM" id="SSF54593">
    <property type="entry name" value="Glyoxalase/Bleomycin resistance protein/Dihydroxybiphenyl dioxygenase"/>
    <property type="match status" value="1"/>
</dbReference>
<sequence length="171" mass="19276">MTIPGLKKPDHIGLTVPNMEEAIGFFSQYFGFQLAYQFGPFASDDNWMAEQLNVHPRAEIIQIAMMNAKGINLELFEYAETVKRSKTSPNNADIGGHHIAFYVDDMDAAVTYLKQQDIKVLGEPIIMTEGPTAGESWVYFMAPWGMQLELVSYPNGKAFMQQNTTDLFDPR</sequence>
<organism evidence="3 4">
    <name type="scientific">Photobacterium toruni</name>
    <dbReference type="NCBI Taxonomy" id="1935446"/>
    <lineage>
        <taxon>Bacteria</taxon>
        <taxon>Pseudomonadati</taxon>
        <taxon>Pseudomonadota</taxon>
        <taxon>Gammaproteobacteria</taxon>
        <taxon>Vibrionales</taxon>
        <taxon>Vibrionaceae</taxon>
        <taxon>Photobacterium</taxon>
    </lineage>
</organism>
<dbReference type="PANTHER" id="PTHR43048:SF6">
    <property type="entry name" value="BLR8189 PROTEIN"/>
    <property type="match status" value="1"/>
</dbReference>
<dbReference type="PROSITE" id="PS51819">
    <property type="entry name" value="VOC"/>
    <property type="match status" value="1"/>
</dbReference>
<name>A0ABU6L1U0_9GAMM</name>
<feature type="domain" description="VOC" evidence="2">
    <location>
        <begin position="8"/>
        <end position="153"/>
    </location>
</feature>
<comment type="caution">
    <text evidence="3">The sequence shown here is derived from an EMBL/GenBank/DDBJ whole genome shotgun (WGS) entry which is preliminary data.</text>
</comment>
<protein>
    <submittedName>
        <fullName evidence="3">VOC family protein</fullName>
    </submittedName>
</protein>
<dbReference type="InterPro" id="IPR051785">
    <property type="entry name" value="MMCE/EMCE_epimerase"/>
</dbReference>
<gene>
    <name evidence="3" type="ORF">VXS06_01585</name>
</gene>
<evidence type="ECO:0000313" key="3">
    <source>
        <dbReference type="EMBL" id="MEC6830453.1"/>
    </source>
</evidence>
<dbReference type="EMBL" id="JAYXUG010000001">
    <property type="protein sequence ID" value="MEC6830453.1"/>
    <property type="molecule type" value="Genomic_DNA"/>
</dbReference>
<evidence type="ECO:0000259" key="2">
    <source>
        <dbReference type="PROSITE" id="PS51819"/>
    </source>
</evidence>
<reference evidence="3 4" key="1">
    <citation type="submission" date="2024-01" db="EMBL/GenBank/DDBJ databases">
        <title>Active colonisers of the gastrointestinal tract of Atlantic salmon farmed in a warm water region.</title>
        <authorList>
            <person name="Bowman J.P."/>
        </authorList>
    </citation>
    <scope>NUCLEOTIDE SEQUENCE [LARGE SCALE GENOMIC DNA]</scope>
    <source>
        <strain evidence="3 4">S3MW1</strain>
    </source>
</reference>
<keyword evidence="4" id="KW-1185">Reference proteome</keyword>
<dbReference type="InterPro" id="IPR037523">
    <property type="entry name" value="VOC_core"/>
</dbReference>
<dbReference type="RefSeq" id="WP_327773867.1">
    <property type="nucleotide sequence ID" value="NZ_JAYXUG010000001.1"/>
</dbReference>
<keyword evidence="1" id="KW-0479">Metal-binding</keyword>
<proteinExistence type="predicted"/>
<dbReference type="PANTHER" id="PTHR43048">
    <property type="entry name" value="METHYLMALONYL-COA EPIMERASE"/>
    <property type="match status" value="1"/>
</dbReference>
<dbReference type="Gene3D" id="3.10.180.10">
    <property type="entry name" value="2,3-Dihydroxybiphenyl 1,2-Dioxygenase, domain 1"/>
    <property type="match status" value="1"/>
</dbReference>
<evidence type="ECO:0000256" key="1">
    <source>
        <dbReference type="ARBA" id="ARBA00022723"/>
    </source>
</evidence>
<dbReference type="Pfam" id="PF13669">
    <property type="entry name" value="Glyoxalase_4"/>
    <property type="match status" value="1"/>
</dbReference>